<comment type="catalytic activity">
    <reaction evidence="9">
        <text>Release of signal peptides from bacterial membrane prolipoproteins. Hydrolyzes -Xaa-Yaa-Zaa-|-(S,diacylglyceryl)Cys-, in which Xaa is hydrophobic (preferably Leu), and Yaa (Ala or Ser) and Zaa (Gly or Ala) have small, neutral side chains.</text>
        <dbReference type="EC" id="3.4.23.36"/>
    </reaction>
</comment>
<dbReference type="HAMAP" id="MF_00161">
    <property type="entry name" value="LspA"/>
    <property type="match status" value="1"/>
</dbReference>
<evidence type="ECO:0000256" key="10">
    <source>
        <dbReference type="RuleBase" id="RU004181"/>
    </source>
</evidence>
<dbReference type="GO" id="GO:0005886">
    <property type="term" value="C:plasma membrane"/>
    <property type="evidence" value="ECO:0007669"/>
    <property type="project" value="UniProtKB-SubCell"/>
</dbReference>
<keyword evidence="6 9" id="KW-0378">Hydrolase</keyword>
<dbReference type="PRINTS" id="PR00781">
    <property type="entry name" value="LIPOSIGPTASE"/>
</dbReference>
<evidence type="ECO:0000256" key="1">
    <source>
        <dbReference type="ARBA" id="ARBA00006139"/>
    </source>
</evidence>
<evidence type="ECO:0000256" key="2">
    <source>
        <dbReference type="ARBA" id="ARBA00022475"/>
    </source>
</evidence>
<keyword evidence="5 9" id="KW-0064">Aspartyl protease</keyword>
<comment type="similarity">
    <text evidence="1 9 10">Belongs to the peptidase A8 family.</text>
</comment>
<name>A0A8H2K8S7_9MICO</name>
<keyword evidence="4 9" id="KW-0812">Transmembrane</keyword>
<dbReference type="GO" id="GO:0004190">
    <property type="term" value="F:aspartic-type endopeptidase activity"/>
    <property type="evidence" value="ECO:0007669"/>
    <property type="project" value="UniProtKB-UniRule"/>
</dbReference>
<dbReference type="InterPro" id="IPR001872">
    <property type="entry name" value="Peptidase_A8"/>
</dbReference>
<keyword evidence="3 9" id="KW-0645">Protease</keyword>
<feature type="active site" evidence="9">
    <location>
        <position position="156"/>
    </location>
</feature>
<feature type="region of interest" description="Disordered" evidence="11">
    <location>
        <begin position="1"/>
        <end position="30"/>
    </location>
</feature>
<evidence type="ECO:0000256" key="11">
    <source>
        <dbReference type="SAM" id="MobiDB-lite"/>
    </source>
</evidence>
<comment type="caution">
    <text evidence="12">The sequence shown here is derived from an EMBL/GenBank/DDBJ whole genome shotgun (WGS) entry which is preliminary data.</text>
</comment>
<dbReference type="EC" id="3.4.23.36" evidence="9"/>
<feature type="active site" evidence="9">
    <location>
        <position position="170"/>
    </location>
</feature>
<keyword evidence="13" id="KW-1185">Reference proteome</keyword>
<dbReference type="Proteomes" id="UP000316560">
    <property type="component" value="Unassembled WGS sequence"/>
</dbReference>
<gene>
    <name evidence="9" type="primary">lspA</name>
    <name evidence="12" type="ORF">FB472_2642</name>
</gene>
<feature type="transmembrane region" description="Helical" evidence="9">
    <location>
        <begin position="39"/>
        <end position="61"/>
    </location>
</feature>
<feature type="transmembrane region" description="Helical" evidence="9">
    <location>
        <begin position="164"/>
        <end position="189"/>
    </location>
</feature>
<evidence type="ECO:0000256" key="3">
    <source>
        <dbReference type="ARBA" id="ARBA00022670"/>
    </source>
</evidence>
<accession>A0A8H2K8S7</accession>
<evidence type="ECO:0000256" key="9">
    <source>
        <dbReference type="HAMAP-Rule" id="MF_00161"/>
    </source>
</evidence>
<reference evidence="12 13" key="1">
    <citation type="submission" date="2019-06" db="EMBL/GenBank/DDBJ databases">
        <title>Sequencing the genomes of 1000 actinobacteria strains.</title>
        <authorList>
            <person name="Klenk H.-P."/>
        </authorList>
    </citation>
    <scope>NUCLEOTIDE SEQUENCE [LARGE SCALE GENOMIC DNA]</scope>
    <source>
        <strain evidence="12 13">DSM 21947</strain>
    </source>
</reference>
<feature type="transmembrane region" description="Helical" evidence="9">
    <location>
        <begin position="123"/>
        <end position="144"/>
    </location>
</feature>
<dbReference type="AlphaFoldDB" id="A0A8H2K8S7"/>
<dbReference type="UniPathway" id="UPA00665"/>
<evidence type="ECO:0000256" key="4">
    <source>
        <dbReference type="ARBA" id="ARBA00022692"/>
    </source>
</evidence>
<feature type="transmembrane region" description="Helical" evidence="9">
    <location>
        <begin position="97"/>
        <end position="117"/>
    </location>
</feature>
<dbReference type="PANTHER" id="PTHR33695">
    <property type="entry name" value="LIPOPROTEIN SIGNAL PEPTIDASE"/>
    <property type="match status" value="1"/>
</dbReference>
<dbReference type="EMBL" id="VFRA01000001">
    <property type="protein sequence ID" value="TQO20982.1"/>
    <property type="molecule type" value="Genomic_DNA"/>
</dbReference>
<comment type="subcellular location">
    <subcellularLocation>
        <location evidence="9">Cell membrane</location>
        <topology evidence="9">Multi-pass membrane protein</topology>
    </subcellularLocation>
</comment>
<dbReference type="PANTHER" id="PTHR33695:SF1">
    <property type="entry name" value="LIPOPROTEIN SIGNAL PEPTIDASE"/>
    <property type="match status" value="1"/>
</dbReference>
<keyword evidence="2 9" id="KW-1003">Cell membrane</keyword>
<comment type="pathway">
    <text evidence="9">Protein modification; lipoprotein biosynthesis (signal peptide cleavage).</text>
</comment>
<feature type="compositionally biased region" description="Low complexity" evidence="11">
    <location>
        <begin position="16"/>
        <end position="30"/>
    </location>
</feature>
<protein>
    <recommendedName>
        <fullName evidence="9">Lipoprotein signal peptidase</fullName>
        <ecNumber evidence="9">3.4.23.36</ecNumber>
    </recommendedName>
    <alternativeName>
        <fullName evidence="9">Prolipoprotein signal peptidase</fullName>
    </alternativeName>
    <alternativeName>
        <fullName evidence="9">Signal peptidase II</fullName>
        <shortName evidence="9">SPase II</shortName>
    </alternativeName>
</protein>
<evidence type="ECO:0000256" key="5">
    <source>
        <dbReference type="ARBA" id="ARBA00022750"/>
    </source>
</evidence>
<keyword evidence="7 9" id="KW-1133">Transmembrane helix</keyword>
<dbReference type="Pfam" id="PF01252">
    <property type="entry name" value="Peptidase_A8"/>
    <property type="match status" value="1"/>
</dbReference>
<evidence type="ECO:0000256" key="6">
    <source>
        <dbReference type="ARBA" id="ARBA00022801"/>
    </source>
</evidence>
<keyword evidence="8 9" id="KW-0472">Membrane</keyword>
<evidence type="ECO:0000313" key="12">
    <source>
        <dbReference type="EMBL" id="TQO20982.1"/>
    </source>
</evidence>
<evidence type="ECO:0000256" key="7">
    <source>
        <dbReference type="ARBA" id="ARBA00022989"/>
    </source>
</evidence>
<evidence type="ECO:0000313" key="13">
    <source>
        <dbReference type="Proteomes" id="UP000316560"/>
    </source>
</evidence>
<evidence type="ECO:0000256" key="8">
    <source>
        <dbReference type="ARBA" id="ARBA00023136"/>
    </source>
</evidence>
<sequence>MAETGKNGLMTENLDPAPATASSASTTSTASSPRVSRRLLGGLFALAAFVIAADQLSKWWAETNLELGAPGIPVIGDFISWQLIYNPGAAFSIGEEFTWVLTIFAAFAVVAITWYSWRVESRAWAVALGLLLGGAITHLGDRLFRDPGFARGHVVDFINYNGYFIGNIADIALVGGAIMIVIISLMGIASKPEPIKASASDAAAD</sequence>
<comment type="function">
    <text evidence="9">This protein specifically catalyzes the removal of signal peptides from prolipoproteins.</text>
</comment>
<proteinExistence type="inferred from homology"/>
<dbReference type="GO" id="GO:0006508">
    <property type="term" value="P:proteolysis"/>
    <property type="evidence" value="ECO:0007669"/>
    <property type="project" value="UniProtKB-KW"/>
</dbReference>
<organism evidence="12 13">
    <name type="scientific">Rhodoglobus vestalii</name>
    <dbReference type="NCBI Taxonomy" id="193384"/>
    <lineage>
        <taxon>Bacteria</taxon>
        <taxon>Bacillati</taxon>
        <taxon>Actinomycetota</taxon>
        <taxon>Actinomycetes</taxon>
        <taxon>Micrococcales</taxon>
        <taxon>Microbacteriaceae</taxon>
        <taxon>Rhodoglobus</taxon>
    </lineage>
</organism>